<organism evidence="1">
    <name type="scientific">bioreactor metagenome</name>
    <dbReference type="NCBI Taxonomy" id="1076179"/>
    <lineage>
        <taxon>unclassified sequences</taxon>
        <taxon>metagenomes</taxon>
        <taxon>ecological metagenomes</taxon>
    </lineage>
</organism>
<dbReference type="Gene3D" id="3.40.50.150">
    <property type="entry name" value="Vaccinia Virus protein VP39"/>
    <property type="match status" value="1"/>
</dbReference>
<dbReference type="GO" id="GO:0032259">
    <property type="term" value="P:methylation"/>
    <property type="evidence" value="ECO:0007669"/>
    <property type="project" value="UniProtKB-KW"/>
</dbReference>
<accession>A0A644X398</accession>
<reference evidence="1" key="1">
    <citation type="submission" date="2019-08" db="EMBL/GenBank/DDBJ databases">
        <authorList>
            <person name="Kucharzyk K."/>
            <person name="Murdoch R.W."/>
            <person name="Higgins S."/>
            <person name="Loffler F."/>
        </authorList>
    </citation>
    <scope>NUCLEOTIDE SEQUENCE</scope>
</reference>
<name>A0A644X398_9ZZZZ</name>
<sequence>MQTSNFHIRINCPVCGEAKNLQTLYSTSYQNETIKKHIVGFYSNQGGQIDYSVLEKENYSLIFCPSCRLVYQKSIPNSDLMFELYEKYINPEIKQNELSDNNKYSEEYFSLLRNEIKFLKSHCFQKSEKIKFLDYGMGCGLLCNEAQRQGMLSYGTELSPTRIKYAEEMGITVIDIDSIPDRFFDIINLSDVLEHVADPMDTAEILVKKLKPQGLLRISVPGDPNILSNIKKFKGVVFNDWRFNCVAPLEHINCFHYETLQYISKKTGLSLIGSLDFINPAASIKNPISRFKYIIKKHVLKNKYLKKSTNLVFRYL</sequence>
<protein>
    <submittedName>
        <fullName evidence="1">Ubiquinone biosynthesis O-methyltransferase</fullName>
        <ecNumber evidence="1">2.1.1.222</ecNumber>
    </submittedName>
</protein>
<keyword evidence="1" id="KW-0808">Transferase</keyword>
<dbReference type="GO" id="GO:0102208">
    <property type="term" value="F:2-polyprenyl-6-hydroxyphenol methylase activity"/>
    <property type="evidence" value="ECO:0007669"/>
    <property type="project" value="UniProtKB-EC"/>
</dbReference>
<dbReference type="SUPFAM" id="SSF53335">
    <property type="entry name" value="S-adenosyl-L-methionine-dependent methyltransferases"/>
    <property type="match status" value="1"/>
</dbReference>
<gene>
    <name evidence="1" type="primary">ubiG_16</name>
    <name evidence="1" type="ORF">SDC9_56692</name>
</gene>
<proteinExistence type="predicted"/>
<dbReference type="Pfam" id="PF13489">
    <property type="entry name" value="Methyltransf_23"/>
    <property type="match status" value="1"/>
</dbReference>
<dbReference type="AlphaFoldDB" id="A0A644X398"/>
<comment type="caution">
    <text evidence="1">The sequence shown here is derived from an EMBL/GenBank/DDBJ whole genome shotgun (WGS) entry which is preliminary data.</text>
</comment>
<dbReference type="EC" id="2.1.1.222" evidence="1"/>
<dbReference type="EMBL" id="VSSQ01001684">
    <property type="protein sequence ID" value="MPM10361.1"/>
    <property type="molecule type" value="Genomic_DNA"/>
</dbReference>
<keyword evidence="1" id="KW-0489">Methyltransferase</keyword>
<evidence type="ECO:0000313" key="1">
    <source>
        <dbReference type="EMBL" id="MPM10361.1"/>
    </source>
</evidence>
<dbReference type="InterPro" id="IPR029063">
    <property type="entry name" value="SAM-dependent_MTases_sf"/>
</dbReference>
<dbReference type="PANTHER" id="PTHR43861">
    <property type="entry name" value="TRANS-ACONITATE 2-METHYLTRANSFERASE-RELATED"/>
    <property type="match status" value="1"/>
</dbReference>
<keyword evidence="1" id="KW-0830">Ubiquinone</keyword>